<evidence type="ECO:0000256" key="3">
    <source>
        <dbReference type="RuleBase" id="RU000363"/>
    </source>
</evidence>
<comment type="similarity">
    <text evidence="1 3">Belongs to the short-chain dehydrogenases/reductases (SDR) family.</text>
</comment>
<evidence type="ECO:0000313" key="5">
    <source>
        <dbReference type="Proteomes" id="UP001170717"/>
    </source>
</evidence>
<dbReference type="GO" id="GO:0016491">
    <property type="term" value="F:oxidoreductase activity"/>
    <property type="evidence" value="ECO:0007669"/>
    <property type="project" value="UniProtKB-KW"/>
</dbReference>
<evidence type="ECO:0000256" key="1">
    <source>
        <dbReference type="ARBA" id="ARBA00006484"/>
    </source>
</evidence>
<dbReference type="PANTHER" id="PTHR24320">
    <property type="entry name" value="RETINOL DEHYDROGENASE"/>
    <property type="match status" value="1"/>
</dbReference>
<organism evidence="4 5">
    <name type="scientific">Alteromonas stellipolaris</name>
    <dbReference type="NCBI Taxonomy" id="233316"/>
    <lineage>
        <taxon>Bacteria</taxon>
        <taxon>Pseudomonadati</taxon>
        <taxon>Pseudomonadota</taxon>
        <taxon>Gammaproteobacteria</taxon>
        <taxon>Alteromonadales</taxon>
        <taxon>Alteromonadaceae</taxon>
        <taxon>Alteromonas/Salinimonas group</taxon>
        <taxon>Alteromonas</taxon>
    </lineage>
</organism>
<reference evidence="4" key="1">
    <citation type="submission" date="2023-07" db="EMBL/GenBank/DDBJ databases">
        <title>Genome content predicts the carbon catabolic preferences of heterotrophic bacteria.</title>
        <authorList>
            <person name="Gralka M."/>
        </authorList>
    </citation>
    <scope>NUCLEOTIDE SEQUENCE</scope>
    <source>
        <strain evidence="4">F2M12</strain>
    </source>
</reference>
<accession>A0AAW7Z7Z2</accession>
<evidence type="ECO:0000256" key="2">
    <source>
        <dbReference type="ARBA" id="ARBA00023002"/>
    </source>
</evidence>
<name>A0AAW7Z7Z2_9ALTE</name>
<dbReference type="InterPro" id="IPR036291">
    <property type="entry name" value="NAD(P)-bd_dom_sf"/>
</dbReference>
<evidence type="ECO:0000313" key="4">
    <source>
        <dbReference type="EMBL" id="MDO6579538.1"/>
    </source>
</evidence>
<dbReference type="Pfam" id="PF00106">
    <property type="entry name" value="adh_short"/>
    <property type="match status" value="1"/>
</dbReference>
<keyword evidence="2" id="KW-0560">Oxidoreductase</keyword>
<sequence length="268" mass="28770">MKTILVTGATDGIGLETVKLLAHEGHNLIIHGRSADKLKHVEQMLGADYPAVQVTGFVADLSDFKAVDNFVNRVVEAFSAIDVIINNAGVFHSPAIVTNAGLDVRFMVNTIAPFIITKRLLPLMPSDGRVVNVSSAAQAPVNFDLLSQGPSMSDGMAYAQSKLAITMWTRFFAEKYEATGPLFVSVNPKSLLGSKMVKEAYGVAGGDLAIGAKIFVEAALNDRFANVKGEYFDNDNNQFAPAHPFGENSSNREQLVNVIESIVASHTS</sequence>
<dbReference type="InterPro" id="IPR020904">
    <property type="entry name" value="Sc_DH/Rdtase_CS"/>
</dbReference>
<protein>
    <submittedName>
        <fullName evidence="4">SDR family NAD(P)-dependent oxidoreductase</fullName>
    </submittedName>
</protein>
<dbReference type="InterPro" id="IPR002347">
    <property type="entry name" value="SDR_fam"/>
</dbReference>
<dbReference type="AlphaFoldDB" id="A0AAW7Z7Z2"/>
<comment type="caution">
    <text evidence="4">The sequence shown here is derived from an EMBL/GenBank/DDBJ whole genome shotgun (WGS) entry which is preliminary data.</text>
</comment>
<gene>
    <name evidence="4" type="ORF">Q4527_19220</name>
</gene>
<dbReference type="PANTHER" id="PTHR24320:SF148">
    <property type="entry name" value="NAD(P)-BINDING ROSSMANN-FOLD SUPERFAMILY PROTEIN"/>
    <property type="match status" value="1"/>
</dbReference>
<dbReference type="PRINTS" id="PR00081">
    <property type="entry name" value="GDHRDH"/>
</dbReference>
<dbReference type="RefSeq" id="WP_303539032.1">
    <property type="nucleotide sequence ID" value="NZ_JAUOQI010000021.1"/>
</dbReference>
<dbReference type="Proteomes" id="UP001170717">
    <property type="component" value="Unassembled WGS sequence"/>
</dbReference>
<dbReference type="EMBL" id="JAUOQI010000021">
    <property type="protein sequence ID" value="MDO6579538.1"/>
    <property type="molecule type" value="Genomic_DNA"/>
</dbReference>
<proteinExistence type="inferred from homology"/>
<dbReference type="Gene3D" id="3.40.50.720">
    <property type="entry name" value="NAD(P)-binding Rossmann-like Domain"/>
    <property type="match status" value="1"/>
</dbReference>
<dbReference type="SUPFAM" id="SSF51735">
    <property type="entry name" value="NAD(P)-binding Rossmann-fold domains"/>
    <property type="match status" value="1"/>
</dbReference>
<dbReference type="PROSITE" id="PS00061">
    <property type="entry name" value="ADH_SHORT"/>
    <property type="match status" value="1"/>
</dbReference>
<dbReference type="PRINTS" id="PR00080">
    <property type="entry name" value="SDRFAMILY"/>
</dbReference>